<dbReference type="CDD" id="cd18186">
    <property type="entry name" value="BTB_POZ_ZBTB_KLHL-like"/>
    <property type="match status" value="1"/>
</dbReference>
<proteinExistence type="predicted"/>
<evidence type="ECO:0000259" key="3">
    <source>
        <dbReference type="PROSITE" id="PS50097"/>
    </source>
</evidence>
<dbReference type="PROSITE" id="PS50097">
    <property type="entry name" value="BTB"/>
    <property type="match status" value="1"/>
</dbReference>
<evidence type="ECO:0000313" key="5">
    <source>
        <dbReference type="Proteomes" id="UP000703269"/>
    </source>
</evidence>
<dbReference type="InterPro" id="IPR011333">
    <property type="entry name" value="SKP1/BTB/POZ_sf"/>
</dbReference>
<dbReference type="InterPro" id="IPR013087">
    <property type="entry name" value="Znf_C2H2_type"/>
</dbReference>
<protein>
    <submittedName>
        <fullName evidence="4">BTB/POZ domain-containing protein</fullName>
    </submittedName>
</protein>
<dbReference type="InterPro" id="IPR001245">
    <property type="entry name" value="Ser-Thr/Tyr_kinase_cat_dom"/>
</dbReference>
<dbReference type="GO" id="GO:0004674">
    <property type="term" value="F:protein serine/threonine kinase activity"/>
    <property type="evidence" value="ECO:0007669"/>
    <property type="project" value="TreeGrafter"/>
</dbReference>
<dbReference type="PROSITE" id="PS00028">
    <property type="entry name" value="ZINC_FINGER_C2H2_1"/>
    <property type="match status" value="1"/>
</dbReference>
<dbReference type="InterPro" id="IPR000719">
    <property type="entry name" value="Prot_kinase_dom"/>
</dbReference>
<gene>
    <name evidence="4" type="ORF">PsYK624_079860</name>
</gene>
<dbReference type="Gene3D" id="3.30.710.10">
    <property type="entry name" value="Potassium Channel Kv1.1, Chain A"/>
    <property type="match status" value="1"/>
</dbReference>
<comment type="caution">
    <text evidence="4">The sequence shown here is derived from an EMBL/GenBank/DDBJ whole genome shotgun (WGS) entry which is preliminary data.</text>
</comment>
<feature type="domain" description="Protein kinase" evidence="2">
    <location>
        <begin position="243"/>
        <end position="513"/>
    </location>
</feature>
<dbReference type="EMBL" id="BPQB01000023">
    <property type="protein sequence ID" value="GJE91835.1"/>
    <property type="molecule type" value="Genomic_DNA"/>
</dbReference>
<dbReference type="AlphaFoldDB" id="A0A9P3GBW9"/>
<dbReference type="Pfam" id="PF07714">
    <property type="entry name" value="PK_Tyr_Ser-Thr"/>
    <property type="match status" value="1"/>
</dbReference>
<reference evidence="4 5" key="1">
    <citation type="submission" date="2021-08" db="EMBL/GenBank/DDBJ databases">
        <title>Draft Genome Sequence of Phanerochaete sordida strain YK-624.</title>
        <authorList>
            <person name="Mori T."/>
            <person name="Dohra H."/>
            <person name="Suzuki T."/>
            <person name="Kawagishi H."/>
            <person name="Hirai H."/>
        </authorList>
    </citation>
    <scope>NUCLEOTIDE SEQUENCE [LARGE SCALE GENOMIC DNA]</scope>
    <source>
        <strain evidence="4 5">YK-624</strain>
    </source>
</reference>
<dbReference type="PANTHER" id="PTHR44329">
    <property type="entry name" value="SERINE/THREONINE-PROTEIN KINASE TNNI3K-RELATED"/>
    <property type="match status" value="1"/>
</dbReference>
<evidence type="ECO:0000256" key="1">
    <source>
        <dbReference type="SAM" id="MobiDB-lite"/>
    </source>
</evidence>
<feature type="compositionally biased region" description="Basic and acidic residues" evidence="1">
    <location>
        <begin position="513"/>
        <end position="538"/>
    </location>
</feature>
<feature type="domain" description="BTB" evidence="3">
    <location>
        <begin position="712"/>
        <end position="795"/>
    </location>
</feature>
<organism evidence="4 5">
    <name type="scientific">Phanerochaete sordida</name>
    <dbReference type="NCBI Taxonomy" id="48140"/>
    <lineage>
        <taxon>Eukaryota</taxon>
        <taxon>Fungi</taxon>
        <taxon>Dikarya</taxon>
        <taxon>Basidiomycota</taxon>
        <taxon>Agaricomycotina</taxon>
        <taxon>Agaricomycetes</taxon>
        <taxon>Polyporales</taxon>
        <taxon>Phanerochaetaceae</taxon>
        <taxon>Phanerochaete</taxon>
    </lineage>
</organism>
<dbReference type="PANTHER" id="PTHR44329:SF261">
    <property type="entry name" value="ZINC FINGER CONTAINING PROTEIN KINASE-RELATED"/>
    <property type="match status" value="1"/>
</dbReference>
<dbReference type="InterPro" id="IPR000210">
    <property type="entry name" value="BTB/POZ_dom"/>
</dbReference>
<dbReference type="GO" id="GO:0005524">
    <property type="term" value="F:ATP binding"/>
    <property type="evidence" value="ECO:0007669"/>
    <property type="project" value="InterPro"/>
</dbReference>
<dbReference type="Gene3D" id="1.10.510.10">
    <property type="entry name" value="Transferase(Phosphotransferase) domain 1"/>
    <property type="match status" value="1"/>
</dbReference>
<dbReference type="OrthoDB" id="346907at2759"/>
<dbReference type="SUPFAM" id="SSF56112">
    <property type="entry name" value="Protein kinase-like (PK-like)"/>
    <property type="match status" value="1"/>
</dbReference>
<keyword evidence="5" id="KW-1185">Reference proteome</keyword>
<evidence type="ECO:0000259" key="2">
    <source>
        <dbReference type="PROSITE" id="PS50011"/>
    </source>
</evidence>
<dbReference type="Pfam" id="PF00651">
    <property type="entry name" value="BTB"/>
    <property type="match status" value="1"/>
</dbReference>
<dbReference type="SUPFAM" id="SSF54695">
    <property type="entry name" value="POZ domain"/>
    <property type="match status" value="1"/>
</dbReference>
<dbReference type="InterPro" id="IPR011009">
    <property type="entry name" value="Kinase-like_dom_sf"/>
</dbReference>
<dbReference type="PROSITE" id="PS50011">
    <property type="entry name" value="PROTEIN_KINASE_DOM"/>
    <property type="match status" value="1"/>
</dbReference>
<evidence type="ECO:0000313" key="4">
    <source>
        <dbReference type="EMBL" id="GJE91835.1"/>
    </source>
</evidence>
<name>A0A9P3GBW9_9APHY</name>
<accession>A0A9P3GBW9</accession>
<sequence>MPVDLSTRRTPIPLWPETDPSWQCTKCGAVFPHMNLARLHLRVKHKFRLFTARAEAIERCIVPSTHVAPPSVYKHSAGVLAGWAYAVGRLQDEVAIRSHHALTILSNSEDAQSLSPTIALLIGAARHRRPLITLASTLEGRDREFVSALTRDEEEIMKAIVSMSETDRLEISRVTGQEAADILNLLDMVLHPASPSDSDGLSFKVSPSECDPDLERSLQRVFVRLCESSLQLPHRLWLSQVHLTERQPVDGGSYGEIYMGTYAGRSVALKSLRVLRHREDNAKHQKAFYREVAIVRGIDHQHVCPIIGVDRDSLSGVTCVVLPWMEYGNVLQYLAKVGWSPEDAVRLIHQVASGLAYLHDQGVVHGDLHVGNILVDADKNIHLADFGLANFADAAMSCSSAQPGATRCMAPEIFDPVRFRLPRVQHTPASDVYSFGQVSWQIYTGEIPFSDLGNYQAMFAILDGKSQDRSVSERPIPNALWGILQDCWYFEPAQRAEISSLSQRLENLDIPRLLDPRRSSPTPEADRAIEQPEQHEDAIPDLTDDEQLSGGAELFGEQIDLVSCEVKDIIPGKSPKSHLALATARSTEAWLQDLRTLLHQAKDYFPDVVWQSGDGKEIETGHSTDVWGHSAIVSSRASADFHKNYFTSILSPNSGSLARIVDCDTLLLGRELQYLYTAEGTTDSFNSPVDGQGRLDKLRGELTFMWQSGLKSDARVIVSMAQDQQSNGLADVTHHVHRFLIAARSPYFLDRLKGSHPLEESNGAVTIRLPSPPFSPPTLHLVLGWIYSGTLDLSERSLNLETTLSLLRGAVYLGLDTMYDEVQAYIVEEMMHGLFAAYAPFDEYETLAGGAWAAGGCTCRRCARRTPRILELVRKYEPKNEVLERGAQRALVAHFGEGWCSKDFADLPEATRRAALKGLAERTVPLNVFALLYASQAGMKQLGEVKGSWVTVCREMLLGAVDKIDQVLCAEAVECFRQQEWLEIVDTYVDNVEQDQKFEWIIDAIQRGMGDESAAVLYQILRQTLMTYPDTNPYVQIHVERTYQDILRWIRGRWKQVWQAGGFNGVEPWVKSEILRDIDTDDEDLRKILKEPYAESQTFIR</sequence>
<dbReference type="Proteomes" id="UP000703269">
    <property type="component" value="Unassembled WGS sequence"/>
</dbReference>
<dbReference type="SMART" id="SM00225">
    <property type="entry name" value="BTB"/>
    <property type="match status" value="1"/>
</dbReference>
<dbReference type="InterPro" id="IPR051681">
    <property type="entry name" value="Ser/Thr_Kinases-Pseudokinases"/>
</dbReference>
<feature type="region of interest" description="Disordered" evidence="1">
    <location>
        <begin position="513"/>
        <end position="547"/>
    </location>
</feature>